<evidence type="ECO:0000313" key="2">
    <source>
        <dbReference type="Proteomes" id="UP001176961"/>
    </source>
</evidence>
<reference evidence="1" key="1">
    <citation type="submission" date="2023-07" db="EMBL/GenBank/DDBJ databases">
        <authorList>
            <consortium name="CYATHOMIX"/>
        </authorList>
    </citation>
    <scope>NUCLEOTIDE SEQUENCE</scope>
    <source>
        <strain evidence="1">N/A</strain>
    </source>
</reference>
<proteinExistence type="predicted"/>
<dbReference type="EMBL" id="CATQJL010000305">
    <property type="protein sequence ID" value="CAJ0603004.1"/>
    <property type="molecule type" value="Genomic_DNA"/>
</dbReference>
<accession>A0AA36M891</accession>
<protein>
    <submittedName>
        <fullName evidence="1">Uncharacterized protein</fullName>
    </submittedName>
</protein>
<name>A0AA36M891_CYLNA</name>
<organism evidence="1 2">
    <name type="scientific">Cylicocyclus nassatus</name>
    <name type="common">Nematode worm</name>
    <dbReference type="NCBI Taxonomy" id="53992"/>
    <lineage>
        <taxon>Eukaryota</taxon>
        <taxon>Metazoa</taxon>
        <taxon>Ecdysozoa</taxon>
        <taxon>Nematoda</taxon>
        <taxon>Chromadorea</taxon>
        <taxon>Rhabditida</taxon>
        <taxon>Rhabditina</taxon>
        <taxon>Rhabditomorpha</taxon>
        <taxon>Strongyloidea</taxon>
        <taxon>Strongylidae</taxon>
        <taxon>Cylicocyclus</taxon>
    </lineage>
</organism>
<dbReference type="AlphaFoldDB" id="A0AA36M891"/>
<sequence>MYLLAEKFSRLNGYWELQEAHSTEYVGNGLVDGNVRKQDKLDKLGGQDKLVLGSCLQRDAMKRKYEAQRSFEFTNLISRSSSTYGLSIANSTKEWSKNQAGRRSQKLAVSEPARKSITIKRRMYVKRRDIHYQTDTNEPFLVFNTIGNISNI</sequence>
<evidence type="ECO:0000313" key="1">
    <source>
        <dbReference type="EMBL" id="CAJ0603004.1"/>
    </source>
</evidence>
<comment type="caution">
    <text evidence="1">The sequence shown here is derived from an EMBL/GenBank/DDBJ whole genome shotgun (WGS) entry which is preliminary data.</text>
</comment>
<keyword evidence="2" id="KW-1185">Reference proteome</keyword>
<dbReference type="Proteomes" id="UP001176961">
    <property type="component" value="Unassembled WGS sequence"/>
</dbReference>
<gene>
    <name evidence="1" type="ORF">CYNAS_LOCUS14987</name>
</gene>